<dbReference type="AlphaFoldDB" id="A0A918IFZ3"/>
<dbReference type="RefSeq" id="WP_191876589.1">
    <property type="nucleotide sequence ID" value="NZ_BMTD01000015.1"/>
</dbReference>
<evidence type="ECO:0000256" key="1">
    <source>
        <dbReference type="SAM" id="MobiDB-lite"/>
    </source>
</evidence>
<evidence type="ECO:0000313" key="2">
    <source>
        <dbReference type="EMBL" id="GGV13022.1"/>
    </source>
</evidence>
<organism evidence="2 3">
    <name type="scientific">Streptomyces filipinensis</name>
    <dbReference type="NCBI Taxonomy" id="66887"/>
    <lineage>
        <taxon>Bacteria</taxon>
        <taxon>Bacillati</taxon>
        <taxon>Actinomycetota</taxon>
        <taxon>Actinomycetes</taxon>
        <taxon>Kitasatosporales</taxon>
        <taxon>Streptomycetaceae</taxon>
        <taxon>Streptomyces</taxon>
    </lineage>
</organism>
<proteinExistence type="predicted"/>
<accession>A0A918IFZ3</accession>
<feature type="compositionally biased region" description="Gly residues" evidence="1">
    <location>
        <begin position="21"/>
        <end position="39"/>
    </location>
</feature>
<reference evidence="2" key="1">
    <citation type="journal article" date="2014" name="Int. J. Syst. Evol. Microbiol.">
        <title>Complete genome sequence of Corynebacterium casei LMG S-19264T (=DSM 44701T), isolated from a smear-ripened cheese.</title>
        <authorList>
            <consortium name="US DOE Joint Genome Institute (JGI-PGF)"/>
            <person name="Walter F."/>
            <person name="Albersmeier A."/>
            <person name="Kalinowski J."/>
            <person name="Ruckert C."/>
        </authorList>
    </citation>
    <scope>NUCLEOTIDE SEQUENCE</scope>
    <source>
        <strain evidence="2">JCM 4369</strain>
    </source>
</reference>
<gene>
    <name evidence="2" type="ORF">GCM10010260_59910</name>
</gene>
<feature type="region of interest" description="Disordered" evidence="1">
    <location>
        <begin position="21"/>
        <end position="74"/>
    </location>
</feature>
<reference evidence="2" key="2">
    <citation type="submission" date="2020-09" db="EMBL/GenBank/DDBJ databases">
        <authorList>
            <person name="Sun Q."/>
            <person name="Ohkuma M."/>
        </authorList>
    </citation>
    <scope>NUCLEOTIDE SEQUENCE</scope>
    <source>
        <strain evidence="2">JCM 4369</strain>
    </source>
</reference>
<comment type="caution">
    <text evidence="2">The sequence shown here is derived from an EMBL/GenBank/DDBJ whole genome shotgun (WGS) entry which is preliminary data.</text>
</comment>
<feature type="compositionally biased region" description="Pro residues" evidence="1">
    <location>
        <begin position="57"/>
        <end position="67"/>
    </location>
</feature>
<sequence>MAFHPTRPVVLRLFPAHGGGGGGHGGGGGFRGGGGGGFHGDGDGGDRPRGPHDWGPQRPPDPGPPPHTQDGIEGPFRVVRPADMLVVDISLVNLRLDGRRLVRRDAGAPAFVLAVLPPQHVVEQSFPADSAPPPEPIKAVTAGPTTLAFSVPDEPQGLDLSLAALLDWARLVPLTVPTGLSLPDTPGTTVFRDAPRSVLEFPTRLLLTYDDQVEWSSRPEPHQADGRAVLWHARLHGTGDGDVALRAFSTVQGRPRLPLDAPLGDDDMADLVTLTSRAELIPPGGPPLDVPSAPLKSEQFIVTPLGASARLHGVWDAPVDDEFRYQAAGRPFPRLEAYDHITGLGRDQYVRVVTRGHMCLGHRASHVHEYRRVFVASLADGIVAYVRREDRVIIKEPEVSYEQKDGYTHAGREMPFTSLRITDRVTPVIKPPDDPPSEPAFPGGPLRDQVAFWVRLLSDGSDYLFTVIGTDHEGRKVSFRMPLVFVPDGRLVDPEAMPGADGKKPFTDAETLLHRLYLEDKNRMRCKLDGQVMAMAQPPDDAPGSTSHAVGELTFGLGTFVPFNQAEQGRYSVGRPYVQEAQVRVEAVEQFTGITGDREVVFDDTYLERSMEAHPAGAYLNLREPVKLALGAEKAGGVASPQTALKLITAQAGVLPDAFTKDASGAIDLSGIKAAFAGAKLLGVIPLDRFLQVIPPDHHGTLQQLDDKQLEAVLQDAKGLLPAPVLRVRDLADGQGKELRYVWKTQLGKLGASAHPPENEPSMLPVDLEGATLTLDARTVRSPDAVAQATVQGSLTDFTLDFLKTAQVHFDKVEFRSGAGKKPDVTASGVELKFLESLEFINTLRSALPADVFGSGAYVDVDGKGIRAGYKFAVPSLGIGVFTLSNVSLAAELEIPFDEEKAVTFRFSVAERQHPFGVTVSLLGGGGYFSMVVDTNGPQQIEGAIEFGGAAALNLGVASGGVSIMAGIRFSLKKDKEVVNGQVQLVDVVSLSGYLRCSGFLCVLGLITVSVEFYLELTYVKHGRQSVVYGRGTLTVSVRIAFFSKSVTLELERSFSGAPCDPDFRTCVPLEPSWREYCEAYAPQPHG</sequence>
<dbReference type="Proteomes" id="UP000618795">
    <property type="component" value="Unassembled WGS sequence"/>
</dbReference>
<keyword evidence="3" id="KW-1185">Reference proteome</keyword>
<feature type="compositionally biased region" description="Basic and acidic residues" evidence="1">
    <location>
        <begin position="40"/>
        <end position="52"/>
    </location>
</feature>
<evidence type="ECO:0000313" key="3">
    <source>
        <dbReference type="Proteomes" id="UP000618795"/>
    </source>
</evidence>
<protein>
    <submittedName>
        <fullName evidence="2">Uncharacterized protein</fullName>
    </submittedName>
</protein>
<name>A0A918IFZ3_9ACTN</name>
<dbReference type="EMBL" id="BMTD01000015">
    <property type="protein sequence ID" value="GGV13022.1"/>
    <property type="molecule type" value="Genomic_DNA"/>
</dbReference>